<name>A0A0F9N5I8_9ZZZZ</name>
<dbReference type="EMBL" id="LAZR01003779">
    <property type="protein sequence ID" value="KKN14815.1"/>
    <property type="molecule type" value="Genomic_DNA"/>
</dbReference>
<organism evidence="1">
    <name type="scientific">marine sediment metagenome</name>
    <dbReference type="NCBI Taxonomy" id="412755"/>
    <lineage>
        <taxon>unclassified sequences</taxon>
        <taxon>metagenomes</taxon>
        <taxon>ecological metagenomes</taxon>
    </lineage>
</organism>
<gene>
    <name evidence="1" type="ORF">LCGC14_0992240</name>
</gene>
<comment type="caution">
    <text evidence="1">The sequence shown here is derived from an EMBL/GenBank/DDBJ whole genome shotgun (WGS) entry which is preliminary data.</text>
</comment>
<sequence length="52" mass="6295">MTPKQIEKAMKKWVYESKVRVAIHTITIELKRLSKWVERLEDLIDDPWGRTK</sequence>
<accession>A0A0F9N5I8</accession>
<protein>
    <submittedName>
        <fullName evidence="1">Uncharacterized protein</fullName>
    </submittedName>
</protein>
<reference evidence="1" key="1">
    <citation type="journal article" date="2015" name="Nature">
        <title>Complex archaea that bridge the gap between prokaryotes and eukaryotes.</title>
        <authorList>
            <person name="Spang A."/>
            <person name="Saw J.H."/>
            <person name="Jorgensen S.L."/>
            <person name="Zaremba-Niedzwiedzka K."/>
            <person name="Martijn J."/>
            <person name="Lind A.E."/>
            <person name="van Eijk R."/>
            <person name="Schleper C."/>
            <person name="Guy L."/>
            <person name="Ettema T.J."/>
        </authorList>
    </citation>
    <scope>NUCLEOTIDE SEQUENCE</scope>
</reference>
<dbReference type="AlphaFoldDB" id="A0A0F9N5I8"/>
<evidence type="ECO:0000313" key="1">
    <source>
        <dbReference type="EMBL" id="KKN14815.1"/>
    </source>
</evidence>
<proteinExistence type="predicted"/>